<accession>A0A6I6JXD7</accession>
<dbReference type="PROSITE" id="PS00356">
    <property type="entry name" value="HTH_LACI_1"/>
    <property type="match status" value="1"/>
</dbReference>
<dbReference type="RefSeq" id="WP_158872063.1">
    <property type="nucleotide sequence ID" value="NZ_CP046401.1"/>
</dbReference>
<dbReference type="PANTHER" id="PTHR30146:SF154">
    <property type="entry name" value="TRANSCRIPTION REGULATOR, MEMBER OF GALR FAMILY"/>
    <property type="match status" value="1"/>
</dbReference>
<keyword evidence="2 5" id="KW-0238">DNA-binding</keyword>
<evidence type="ECO:0000259" key="4">
    <source>
        <dbReference type="PROSITE" id="PS50932"/>
    </source>
</evidence>
<dbReference type="SUPFAM" id="SSF53822">
    <property type="entry name" value="Periplasmic binding protein-like I"/>
    <property type="match status" value="1"/>
</dbReference>
<dbReference type="InterPro" id="IPR010982">
    <property type="entry name" value="Lambda_DNA-bd_dom_sf"/>
</dbReference>
<dbReference type="Gene3D" id="3.40.50.2300">
    <property type="match status" value="2"/>
</dbReference>
<keyword evidence="6" id="KW-1185">Reference proteome</keyword>
<dbReference type="Proteomes" id="UP000428260">
    <property type="component" value="Chromosome"/>
</dbReference>
<dbReference type="GO" id="GO:0000976">
    <property type="term" value="F:transcription cis-regulatory region binding"/>
    <property type="evidence" value="ECO:0007669"/>
    <property type="project" value="TreeGrafter"/>
</dbReference>
<dbReference type="Pfam" id="PF00356">
    <property type="entry name" value="LacI"/>
    <property type="match status" value="1"/>
</dbReference>
<dbReference type="AlphaFoldDB" id="A0A6I6JXD7"/>
<dbReference type="InterPro" id="IPR001761">
    <property type="entry name" value="Peripla_BP/Lac1_sug-bd_dom"/>
</dbReference>
<keyword evidence="1" id="KW-0805">Transcription regulation</keyword>
<dbReference type="CDD" id="cd01392">
    <property type="entry name" value="HTH_LacI"/>
    <property type="match status" value="1"/>
</dbReference>
<organism evidence="5 6">
    <name type="scientific">Maribellus comscasis</name>
    <dbReference type="NCBI Taxonomy" id="2681766"/>
    <lineage>
        <taxon>Bacteria</taxon>
        <taxon>Pseudomonadati</taxon>
        <taxon>Bacteroidota</taxon>
        <taxon>Bacteroidia</taxon>
        <taxon>Marinilabiliales</taxon>
        <taxon>Prolixibacteraceae</taxon>
        <taxon>Maribellus</taxon>
    </lineage>
</organism>
<protein>
    <submittedName>
        <fullName evidence="5">LacI family DNA-binding transcriptional regulator</fullName>
    </submittedName>
</protein>
<evidence type="ECO:0000313" key="6">
    <source>
        <dbReference type="Proteomes" id="UP000428260"/>
    </source>
</evidence>
<dbReference type="Gene3D" id="1.10.260.40">
    <property type="entry name" value="lambda repressor-like DNA-binding domains"/>
    <property type="match status" value="1"/>
</dbReference>
<evidence type="ECO:0000313" key="5">
    <source>
        <dbReference type="EMBL" id="QGY47826.1"/>
    </source>
</evidence>
<evidence type="ECO:0000256" key="1">
    <source>
        <dbReference type="ARBA" id="ARBA00023015"/>
    </source>
</evidence>
<dbReference type="SMART" id="SM00354">
    <property type="entry name" value="HTH_LACI"/>
    <property type="match status" value="1"/>
</dbReference>
<gene>
    <name evidence="5" type="ORF">GM418_30470</name>
</gene>
<dbReference type="EMBL" id="CP046401">
    <property type="protein sequence ID" value="QGY47826.1"/>
    <property type="molecule type" value="Genomic_DNA"/>
</dbReference>
<dbReference type="InterPro" id="IPR028082">
    <property type="entry name" value="Peripla_BP_I"/>
</dbReference>
<sequence length="338" mass="38534">MSVTIKDIAAFVGVSYSTVSLVLNGKASENRISEELERKIFAAAKELNYRPNTLARGLRKGITNSIGFVISDISNAFFVKLARRVEKEAMRSGYRVFFASSDENDDKCIEVIDSFLNQRVDGLILIPTQGIHEKLNQLSSQQIPFVLVDRHFPKINANCVVMNNWQSAYDATVYLIKKGKRRIGTFSYDTNFFHMAERLEGYKAALKDNGIRFDKRLVPEVPFWDDIKTNTLLKDYMPYLVDKLKIDSVFFPTNSTALPGIQILYDQYIKKGKDISVICFDDNDFFKVLQPPVTSLIQPIEEIGVESVRILIDEIKNKRTNKMKNKIVYSAQLVDRGS</sequence>
<proteinExistence type="predicted"/>
<name>A0A6I6JXD7_9BACT</name>
<evidence type="ECO:0000256" key="2">
    <source>
        <dbReference type="ARBA" id="ARBA00023125"/>
    </source>
</evidence>
<reference evidence="5 6" key="1">
    <citation type="submission" date="2019-11" db="EMBL/GenBank/DDBJ databases">
        <authorList>
            <person name="Zheng R.K."/>
            <person name="Sun C.M."/>
        </authorList>
    </citation>
    <scope>NUCLEOTIDE SEQUENCE [LARGE SCALE GENOMIC DNA]</scope>
    <source>
        <strain evidence="5 6">WC007</strain>
    </source>
</reference>
<dbReference type="SUPFAM" id="SSF47413">
    <property type="entry name" value="lambda repressor-like DNA-binding domains"/>
    <property type="match status" value="1"/>
</dbReference>
<dbReference type="KEGG" id="mcos:GM418_30470"/>
<evidence type="ECO:0000256" key="3">
    <source>
        <dbReference type="ARBA" id="ARBA00023163"/>
    </source>
</evidence>
<dbReference type="PANTHER" id="PTHR30146">
    <property type="entry name" value="LACI-RELATED TRANSCRIPTIONAL REPRESSOR"/>
    <property type="match status" value="1"/>
</dbReference>
<keyword evidence="3" id="KW-0804">Transcription</keyword>
<dbReference type="PROSITE" id="PS50932">
    <property type="entry name" value="HTH_LACI_2"/>
    <property type="match status" value="1"/>
</dbReference>
<dbReference type="Pfam" id="PF00532">
    <property type="entry name" value="Peripla_BP_1"/>
    <property type="match status" value="1"/>
</dbReference>
<dbReference type="GO" id="GO:0003700">
    <property type="term" value="F:DNA-binding transcription factor activity"/>
    <property type="evidence" value="ECO:0007669"/>
    <property type="project" value="TreeGrafter"/>
</dbReference>
<feature type="domain" description="HTH lacI-type" evidence="4">
    <location>
        <begin position="3"/>
        <end position="60"/>
    </location>
</feature>
<dbReference type="InterPro" id="IPR000843">
    <property type="entry name" value="HTH_LacI"/>
</dbReference>